<feature type="transmembrane region" description="Helical" evidence="8">
    <location>
        <begin position="315"/>
        <end position="343"/>
    </location>
</feature>
<evidence type="ECO:0000256" key="8">
    <source>
        <dbReference type="SAM" id="Phobius"/>
    </source>
</evidence>
<protein>
    <submittedName>
        <fullName evidence="9">SSS family solute:Na+ symporter</fullName>
    </submittedName>
</protein>
<feature type="transmembrane region" description="Helical" evidence="8">
    <location>
        <begin position="154"/>
        <end position="173"/>
    </location>
</feature>
<evidence type="ECO:0000256" key="6">
    <source>
        <dbReference type="ARBA" id="ARBA00023136"/>
    </source>
</evidence>
<feature type="transmembrane region" description="Helical" evidence="8">
    <location>
        <begin position="230"/>
        <end position="249"/>
    </location>
</feature>
<dbReference type="InterPro" id="IPR001734">
    <property type="entry name" value="Na/solute_symporter"/>
</dbReference>
<keyword evidence="6 8" id="KW-0472">Membrane</keyword>
<dbReference type="AlphaFoldDB" id="A0A840ND44"/>
<keyword evidence="4 8" id="KW-0812">Transmembrane</keyword>
<evidence type="ECO:0000256" key="7">
    <source>
        <dbReference type="RuleBase" id="RU362091"/>
    </source>
</evidence>
<dbReference type="PROSITE" id="PS50283">
    <property type="entry name" value="NA_SOLUT_SYMP_3"/>
    <property type="match status" value="1"/>
</dbReference>
<feature type="transmembrane region" description="Helical" evidence="8">
    <location>
        <begin position="386"/>
        <end position="404"/>
    </location>
</feature>
<comment type="similarity">
    <text evidence="2 7">Belongs to the sodium:solute symporter (SSF) (TC 2.A.21) family.</text>
</comment>
<gene>
    <name evidence="9" type="ORF">BJ969_001959</name>
</gene>
<feature type="transmembrane region" description="Helical" evidence="8">
    <location>
        <begin position="115"/>
        <end position="134"/>
    </location>
</feature>
<accession>A0A840ND44</accession>
<feature type="transmembrane region" description="Helical" evidence="8">
    <location>
        <begin position="363"/>
        <end position="380"/>
    </location>
</feature>
<proteinExistence type="inferred from homology"/>
<keyword evidence="3" id="KW-0813">Transport</keyword>
<dbReference type="Pfam" id="PF00474">
    <property type="entry name" value="SSF"/>
    <property type="match status" value="1"/>
</dbReference>
<feature type="transmembrane region" description="Helical" evidence="8">
    <location>
        <begin position="185"/>
        <end position="201"/>
    </location>
</feature>
<evidence type="ECO:0000256" key="3">
    <source>
        <dbReference type="ARBA" id="ARBA00022448"/>
    </source>
</evidence>
<feature type="transmembrane region" description="Helical" evidence="8">
    <location>
        <begin position="442"/>
        <end position="460"/>
    </location>
</feature>
<dbReference type="InterPro" id="IPR050277">
    <property type="entry name" value="Sodium:Solute_Symporter"/>
</dbReference>
<reference evidence="9 10" key="1">
    <citation type="submission" date="2020-08" db="EMBL/GenBank/DDBJ databases">
        <title>Sequencing the genomes of 1000 actinobacteria strains.</title>
        <authorList>
            <person name="Klenk H.-P."/>
        </authorList>
    </citation>
    <scope>NUCLEOTIDE SEQUENCE [LARGE SCALE GENOMIC DNA]</scope>
    <source>
        <strain evidence="9 10">DSM 45582</strain>
    </source>
</reference>
<dbReference type="Proteomes" id="UP000580474">
    <property type="component" value="Unassembled WGS sequence"/>
</dbReference>
<organism evidence="9 10">
    <name type="scientific">Saccharopolyspora gloriosae</name>
    <dbReference type="NCBI Taxonomy" id="455344"/>
    <lineage>
        <taxon>Bacteria</taxon>
        <taxon>Bacillati</taxon>
        <taxon>Actinomycetota</taxon>
        <taxon>Actinomycetes</taxon>
        <taxon>Pseudonocardiales</taxon>
        <taxon>Pseudonocardiaceae</taxon>
        <taxon>Saccharopolyspora</taxon>
    </lineage>
</organism>
<comment type="caution">
    <text evidence="9">The sequence shown here is derived from an EMBL/GenBank/DDBJ whole genome shotgun (WGS) entry which is preliminary data.</text>
</comment>
<name>A0A840ND44_9PSEU</name>
<dbReference type="EMBL" id="JACHIV010000001">
    <property type="protein sequence ID" value="MBB5068871.1"/>
    <property type="molecule type" value="Genomic_DNA"/>
</dbReference>
<dbReference type="RefSeq" id="WP_184478634.1">
    <property type="nucleotide sequence ID" value="NZ_JACHIV010000001.1"/>
</dbReference>
<evidence type="ECO:0000313" key="10">
    <source>
        <dbReference type="Proteomes" id="UP000580474"/>
    </source>
</evidence>
<dbReference type="GO" id="GO:0005886">
    <property type="term" value="C:plasma membrane"/>
    <property type="evidence" value="ECO:0007669"/>
    <property type="project" value="TreeGrafter"/>
</dbReference>
<evidence type="ECO:0000256" key="2">
    <source>
        <dbReference type="ARBA" id="ARBA00006434"/>
    </source>
</evidence>
<dbReference type="InterPro" id="IPR038377">
    <property type="entry name" value="Na/Glc_symporter_sf"/>
</dbReference>
<feature type="transmembrane region" description="Helical" evidence="8">
    <location>
        <begin position="416"/>
        <end position="436"/>
    </location>
</feature>
<keyword evidence="10" id="KW-1185">Reference proteome</keyword>
<comment type="subcellular location">
    <subcellularLocation>
        <location evidence="1">Membrane</location>
        <topology evidence="1">Multi-pass membrane protein</topology>
    </subcellularLocation>
</comment>
<feature type="transmembrane region" description="Helical" evidence="8">
    <location>
        <begin position="270"/>
        <end position="291"/>
    </location>
</feature>
<dbReference type="Gene3D" id="1.20.1730.10">
    <property type="entry name" value="Sodium/glucose cotransporter"/>
    <property type="match status" value="1"/>
</dbReference>
<evidence type="ECO:0000256" key="5">
    <source>
        <dbReference type="ARBA" id="ARBA00022989"/>
    </source>
</evidence>
<dbReference type="GO" id="GO:0022857">
    <property type="term" value="F:transmembrane transporter activity"/>
    <property type="evidence" value="ECO:0007669"/>
    <property type="project" value="InterPro"/>
</dbReference>
<sequence>MIAIALIGLVLIAVVGLLGRRGGGFDLAAWTVGGRRFGAVATFFLQAGEIFTTFTFLGMSGMVLGGGVAAMYMPSYLVLGYVGMFLVGPLVWRLGKRHGYRTNSDFLRHRFGSPLLGGLTAVLAIVFFMPVIQVQLVGLGTIVSFMTGDESSGTVSIVVAMLLILLFVLWSGLHGVAATSYLKDVLMVVALVVIAGGVLLARQPEGGLFTAVFQGARELLVIQPSGTYGTAWYVTSILVSAAGFGCMTLPSSWPAVLSGRSSKAVASNHVFLPLYTMAVAIPVMVGFYAVADATTRAGDENAALLSLAQATLPPWLLAVVLIGGAACAMVPAAGGLICVATLVSSNLVPSGVPEQARLRASRITAAVVSVLVLALTLGRPDLMADLYLLTYSGMIQLAPANLLALREPVPVRSSAVLAGLIAGECVVLGAALLGVSPFGVNSGLTGLAVNLLVLGAAVALRRRAPAPREPIGA</sequence>
<keyword evidence="5 8" id="KW-1133">Transmembrane helix</keyword>
<dbReference type="PANTHER" id="PTHR48086">
    <property type="entry name" value="SODIUM/PROLINE SYMPORTER-RELATED"/>
    <property type="match status" value="1"/>
</dbReference>
<evidence type="ECO:0000313" key="9">
    <source>
        <dbReference type="EMBL" id="MBB5068871.1"/>
    </source>
</evidence>
<feature type="transmembrane region" description="Helical" evidence="8">
    <location>
        <begin position="78"/>
        <end position="95"/>
    </location>
</feature>
<evidence type="ECO:0000256" key="1">
    <source>
        <dbReference type="ARBA" id="ARBA00004141"/>
    </source>
</evidence>
<evidence type="ECO:0000256" key="4">
    <source>
        <dbReference type="ARBA" id="ARBA00022692"/>
    </source>
</evidence>